<dbReference type="InterPro" id="IPR022002">
    <property type="entry name" value="ChsH2_Znr"/>
</dbReference>
<accession>A0A381RVD4</accession>
<dbReference type="PANTHER" id="PTHR34075:SF5">
    <property type="entry name" value="BLR3430 PROTEIN"/>
    <property type="match status" value="1"/>
</dbReference>
<dbReference type="EMBL" id="UINC01002188">
    <property type="protein sequence ID" value="SUZ93927.1"/>
    <property type="molecule type" value="Genomic_DNA"/>
</dbReference>
<dbReference type="AlphaFoldDB" id="A0A381RVD4"/>
<dbReference type="InterPro" id="IPR012340">
    <property type="entry name" value="NA-bd_OB-fold"/>
</dbReference>
<feature type="domain" description="ChsH2 rubredoxin-like zinc ribbon" evidence="2">
    <location>
        <begin position="22"/>
        <end position="55"/>
    </location>
</feature>
<gene>
    <name evidence="3" type="ORF">METZ01_LOCUS46781</name>
</gene>
<feature type="domain" description="ChsH2 C-terminal OB-fold" evidence="1">
    <location>
        <begin position="59"/>
        <end position="126"/>
    </location>
</feature>
<evidence type="ECO:0008006" key="4">
    <source>
        <dbReference type="Google" id="ProtNLM"/>
    </source>
</evidence>
<organism evidence="3">
    <name type="scientific">marine metagenome</name>
    <dbReference type="NCBI Taxonomy" id="408172"/>
    <lineage>
        <taxon>unclassified sequences</taxon>
        <taxon>metagenomes</taxon>
        <taxon>ecological metagenomes</taxon>
    </lineage>
</organism>
<evidence type="ECO:0000259" key="1">
    <source>
        <dbReference type="Pfam" id="PF01796"/>
    </source>
</evidence>
<dbReference type="Pfam" id="PF01796">
    <property type="entry name" value="OB_ChsH2_C"/>
    <property type="match status" value="1"/>
</dbReference>
<dbReference type="InterPro" id="IPR002878">
    <property type="entry name" value="ChsH2_C"/>
</dbReference>
<dbReference type="Gene3D" id="6.10.30.10">
    <property type="match status" value="1"/>
</dbReference>
<protein>
    <recommendedName>
        <fullName evidence="4">DUF35 domain-containing protein</fullName>
    </recommendedName>
</protein>
<evidence type="ECO:0000259" key="2">
    <source>
        <dbReference type="Pfam" id="PF12172"/>
    </source>
</evidence>
<dbReference type="PANTHER" id="PTHR34075">
    <property type="entry name" value="BLR3430 PROTEIN"/>
    <property type="match status" value="1"/>
</dbReference>
<sequence length="141" mass="15839">MTQETPLRPQPRFPEPDTQPFWDATKDRKLTYQTCDSCGEVIFYPRAHCNACGGLETTWHTSSGEGTVYTYSVIMQSRHPAFKDLGPYALAYVDLDEGFRIMTNIVNVDDPITGVSCGMRVKLNWHDQGEGAMALPMFEPA</sequence>
<dbReference type="InterPro" id="IPR052513">
    <property type="entry name" value="Thioester_dehydratase-like"/>
</dbReference>
<dbReference type="SUPFAM" id="SSF50249">
    <property type="entry name" value="Nucleic acid-binding proteins"/>
    <property type="match status" value="1"/>
</dbReference>
<name>A0A381RVD4_9ZZZZ</name>
<proteinExistence type="predicted"/>
<evidence type="ECO:0000313" key="3">
    <source>
        <dbReference type="EMBL" id="SUZ93927.1"/>
    </source>
</evidence>
<reference evidence="3" key="1">
    <citation type="submission" date="2018-05" db="EMBL/GenBank/DDBJ databases">
        <authorList>
            <person name="Lanie J.A."/>
            <person name="Ng W.-L."/>
            <person name="Kazmierczak K.M."/>
            <person name="Andrzejewski T.M."/>
            <person name="Davidsen T.M."/>
            <person name="Wayne K.J."/>
            <person name="Tettelin H."/>
            <person name="Glass J.I."/>
            <person name="Rusch D."/>
            <person name="Podicherti R."/>
            <person name="Tsui H.-C.T."/>
            <person name="Winkler M.E."/>
        </authorList>
    </citation>
    <scope>NUCLEOTIDE SEQUENCE</scope>
</reference>
<dbReference type="Pfam" id="PF12172">
    <property type="entry name" value="zf-ChsH2"/>
    <property type="match status" value="1"/>
</dbReference>